<evidence type="ECO:0000313" key="3">
    <source>
        <dbReference type="Proteomes" id="UP001415857"/>
    </source>
</evidence>
<reference evidence="2 3" key="1">
    <citation type="journal article" date="2024" name="Plant J.">
        <title>Genome sequences and population genomics reveal climatic adaptation and genomic divergence between two closely related sweetgum species.</title>
        <authorList>
            <person name="Xu W.Q."/>
            <person name="Ren C.Q."/>
            <person name="Zhang X.Y."/>
            <person name="Comes H.P."/>
            <person name="Liu X.H."/>
            <person name="Li Y.G."/>
            <person name="Kettle C.J."/>
            <person name="Jalonen R."/>
            <person name="Gaisberger H."/>
            <person name="Ma Y.Z."/>
            <person name="Qiu Y.X."/>
        </authorList>
    </citation>
    <scope>NUCLEOTIDE SEQUENCE [LARGE SCALE GENOMIC DNA]</scope>
    <source>
        <strain evidence="2">Hangzhou</strain>
    </source>
</reference>
<accession>A0AAP0WV11</accession>
<dbReference type="EMBL" id="JBBPBK010000008">
    <property type="protein sequence ID" value="KAK9280477.1"/>
    <property type="molecule type" value="Genomic_DNA"/>
</dbReference>
<proteinExistence type="predicted"/>
<keyword evidence="3" id="KW-1185">Reference proteome</keyword>
<name>A0AAP0WV11_LIQFO</name>
<protein>
    <submittedName>
        <fullName evidence="2">Uncharacterized protein</fullName>
    </submittedName>
</protein>
<evidence type="ECO:0000313" key="2">
    <source>
        <dbReference type="EMBL" id="KAK9280477.1"/>
    </source>
</evidence>
<sequence length="162" mass="18617">MPMQRVLNFEGGTPERVKEFYAELVMVLFRRWEFWVWITRRLLWHCLTPQFLEESLMMREKLMGQNIGLQRAKIMASMANEAMHDCRKMMMSLRDGNAWLVNCSDLIGFADEEFEGCGKRLPVDGGDWQIDDCGGQPWRGGADDIGAQGSVNPSWNGSNTYT</sequence>
<organism evidence="2 3">
    <name type="scientific">Liquidambar formosana</name>
    <name type="common">Formosan gum</name>
    <dbReference type="NCBI Taxonomy" id="63359"/>
    <lineage>
        <taxon>Eukaryota</taxon>
        <taxon>Viridiplantae</taxon>
        <taxon>Streptophyta</taxon>
        <taxon>Embryophyta</taxon>
        <taxon>Tracheophyta</taxon>
        <taxon>Spermatophyta</taxon>
        <taxon>Magnoliopsida</taxon>
        <taxon>eudicotyledons</taxon>
        <taxon>Gunneridae</taxon>
        <taxon>Pentapetalae</taxon>
        <taxon>Saxifragales</taxon>
        <taxon>Altingiaceae</taxon>
        <taxon>Liquidambar</taxon>
    </lineage>
</organism>
<dbReference type="Proteomes" id="UP001415857">
    <property type="component" value="Unassembled WGS sequence"/>
</dbReference>
<evidence type="ECO:0000256" key="1">
    <source>
        <dbReference type="SAM" id="MobiDB-lite"/>
    </source>
</evidence>
<gene>
    <name evidence="2" type="ORF">L1049_014169</name>
</gene>
<comment type="caution">
    <text evidence="2">The sequence shown here is derived from an EMBL/GenBank/DDBJ whole genome shotgun (WGS) entry which is preliminary data.</text>
</comment>
<dbReference type="AlphaFoldDB" id="A0AAP0WV11"/>
<feature type="region of interest" description="Disordered" evidence="1">
    <location>
        <begin position="139"/>
        <end position="162"/>
    </location>
</feature>
<feature type="compositionally biased region" description="Polar residues" evidence="1">
    <location>
        <begin position="149"/>
        <end position="162"/>
    </location>
</feature>